<dbReference type="AlphaFoldDB" id="A0A9D4GFT7"/>
<sequence>MIWIFLLKGFNTTPITLNLTTDVNDVFVNSSITLTCSTSSTPVAVTWFKIEKGSKGVETVISQK</sequence>
<protein>
    <recommendedName>
        <fullName evidence="1">Ig-like domain-containing protein</fullName>
    </recommendedName>
</protein>
<dbReference type="EMBL" id="JAIWYP010000006">
    <property type="protein sequence ID" value="KAH3814200.1"/>
    <property type="molecule type" value="Genomic_DNA"/>
</dbReference>
<proteinExistence type="predicted"/>
<accession>A0A9D4GFT7</accession>
<keyword evidence="3" id="KW-1185">Reference proteome</keyword>
<comment type="caution">
    <text evidence="2">The sequence shown here is derived from an EMBL/GenBank/DDBJ whole genome shotgun (WGS) entry which is preliminary data.</text>
</comment>
<dbReference type="InterPro" id="IPR007110">
    <property type="entry name" value="Ig-like_dom"/>
</dbReference>
<reference evidence="2" key="1">
    <citation type="journal article" date="2019" name="bioRxiv">
        <title>The Genome of the Zebra Mussel, Dreissena polymorpha: A Resource for Invasive Species Research.</title>
        <authorList>
            <person name="McCartney M.A."/>
            <person name="Auch B."/>
            <person name="Kono T."/>
            <person name="Mallez S."/>
            <person name="Zhang Y."/>
            <person name="Obille A."/>
            <person name="Becker A."/>
            <person name="Abrahante J.E."/>
            <person name="Garbe J."/>
            <person name="Badalamenti J.P."/>
            <person name="Herman A."/>
            <person name="Mangelson H."/>
            <person name="Liachko I."/>
            <person name="Sullivan S."/>
            <person name="Sone E.D."/>
            <person name="Koren S."/>
            <person name="Silverstein K.A.T."/>
            <person name="Beckman K.B."/>
            <person name="Gohl D.M."/>
        </authorList>
    </citation>
    <scope>NUCLEOTIDE SEQUENCE</scope>
    <source>
        <strain evidence="2">Duluth1</strain>
        <tissue evidence="2">Whole animal</tissue>
    </source>
</reference>
<reference evidence="2" key="2">
    <citation type="submission" date="2020-11" db="EMBL/GenBank/DDBJ databases">
        <authorList>
            <person name="McCartney M.A."/>
            <person name="Auch B."/>
            <person name="Kono T."/>
            <person name="Mallez S."/>
            <person name="Becker A."/>
            <person name="Gohl D.M."/>
            <person name="Silverstein K.A.T."/>
            <person name="Koren S."/>
            <person name="Bechman K.B."/>
            <person name="Herman A."/>
            <person name="Abrahante J.E."/>
            <person name="Garbe J."/>
        </authorList>
    </citation>
    <scope>NUCLEOTIDE SEQUENCE</scope>
    <source>
        <strain evidence="2">Duluth1</strain>
        <tissue evidence="2">Whole animal</tissue>
    </source>
</reference>
<organism evidence="2 3">
    <name type="scientific">Dreissena polymorpha</name>
    <name type="common">Zebra mussel</name>
    <name type="synonym">Mytilus polymorpha</name>
    <dbReference type="NCBI Taxonomy" id="45954"/>
    <lineage>
        <taxon>Eukaryota</taxon>
        <taxon>Metazoa</taxon>
        <taxon>Spiralia</taxon>
        <taxon>Lophotrochozoa</taxon>
        <taxon>Mollusca</taxon>
        <taxon>Bivalvia</taxon>
        <taxon>Autobranchia</taxon>
        <taxon>Heteroconchia</taxon>
        <taxon>Euheterodonta</taxon>
        <taxon>Imparidentia</taxon>
        <taxon>Neoheterodontei</taxon>
        <taxon>Myida</taxon>
        <taxon>Dreissenoidea</taxon>
        <taxon>Dreissenidae</taxon>
        <taxon>Dreissena</taxon>
    </lineage>
</organism>
<evidence type="ECO:0000313" key="2">
    <source>
        <dbReference type="EMBL" id="KAH3814200.1"/>
    </source>
</evidence>
<dbReference type="Proteomes" id="UP000828390">
    <property type="component" value="Unassembled WGS sequence"/>
</dbReference>
<dbReference type="InterPro" id="IPR013783">
    <property type="entry name" value="Ig-like_fold"/>
</dbReference>
<feature type="domain" description="Ig-like" evidence="1">
    <location>
        <begin position="14"/>
        <end position="64"/>
    </location>
</feature>
<name>A0A9D4GFT7_DREPO</name>
<dbReference type="InterPro" id="IPR036179">
    <property type="entry name" value="Ig-like_dom_sf"/>
</dbReference>
<dbReference type="Gene3D" id="2.60.40.10">
    <property type="entry name" value="Immunoglobulins"/>
    <property type="match status" value="1"/>
</dbReference>
<dbReference type="SUPFAM" id="SSF48726">
    <property type="entry name" value="Immunoglobulin"/>
    <property type="match status" value="1"/>
</dbReference>
<gene>
    <name evidence="2" type="ORF">DPMN_142694</name>
</gene>
<evidence type="ECO:0000313" key="3">
    <source>
        <dbReference type="Proteomes" id="UP000828390"/>
    </source>
</evidence>
<dbReference type="PROSITE" id="PS50835">
    <property type="entry name" value="IG_LIKE"/>
    <property type="match status" value="1"/>
</dbReference>
<evidence type="ECO:0000259" key="1">
    <source>
        <dbReference type="PROSITE" id="PS50835"/>
    </source>
</evidence>